<reference evidence="1" key="1">
    <citation type="submission" date="2013-04" db="EMBL/GenBank/DDBJ databases">
        <authorList>
            <person name="Qu J."/>
            <person name="Murali S.C."/>
            <person name="Bandaranaike D."/>
            <person name="Bellair M."/>
            <person name="Blankenburg K."/>
            <person name="Chao H."/>
            <person name="Dinh H."/>
            <person name="Doddapaneni H."/>
            <person name="Downs B."/>
            <person name="Dugan-Rocha S."/>
            <person name="Elkadiri S."/>
            <person name="Gnanaolivu R.D."/>
            <person name="Hernandez B."/>
            <person name="Javaid M."/>
            <person name="Jayaseelan J.C."/>
            <person name="Lee S."/>
            <person name="Li M."/>
            <person name="Ming W."/>
            <person name="Munidasa M."/>
            <person name="Muniz J."/>
            <person name="Nguyen L."/>
            <person name="Ongeri F."/>
            <person name="Osuji N."/>
            <person name="Pu L.-L."/>
            <person name="Puazo M."/>
            <person name="Qu C."/>
            <person name="Quiroz J."/>
            <person name="Raj R."/>
            <person name="Weissenberger G."/>
            <person name="Xin Y."/>
            <person name="Zou X."/>
            <person name="Han Y."/>
            <person name="Richards S."/>
            <person name="Worley K."/>
            <person name="Muzny D."/>
            <person name="Gibbs R."/>
        </authorList>
    </citation>
    <scope>NUCLEOTIDE SEQUENCE</scope>
    <source>
        <strain evidence="1">Sampled in the wild</strain>
    </source>
</reference>
<protein>
    <submittedName>
        <fullName evidence="1">Uncharacterized protein</fullName>
    </submittedName>
</protein>
<reference evidence="1" key="2">
    <citation type="submission" date="2017-10" db="EMBL/GenBank/DDBJ databases">
        <title>Ladona fulva Genome sequencing and assembly.</title>
        <authorList>
            <person name="Murali S."/>
            <person name="Richards S."/>
            <person name="Bandaranaike D."/>
            <person name="Bellair M."/>
            <person name="Blankenburg K."/>
            <person name="Chao H."/>
            <person name="Dinh H."/>
            <person name="Doddapaneni H."/>
            <person name="Dugan-Rocha S."/>
            <person name="Elkadiri S."/>
            <person name="Gnanaolivu R."/>
            <person name="Hernandez B."/>
            <person name="Skinner E."/>
            <person name="Javaid M."/>
            <person name="Lee S."/>
            <person name="Li M."/>
            <person name="Ming W."/>
            <person name="Munidasa M."/>
            <person name="Muniz J."/>
            <person name="Nguyen L."/>
            <person name="Hughes D."/>
            <person name="Osuji N."/>
            <person name="Pu L.-L."/>
            <person name="Puazo M."/>
            <person name="Qu C."/>
            <person name="Quiroz J."/>
            <person name="Raj R."/>
            <person name="Weissenberger G."/>
            <person name="Xin Y."/>
            <person name="Zou X."/>
            <person name="Han Y."/>
            <person name="Worley K."/>
            <person name="Muzny D."/>
            <person name="Gibbs R."/>
        </authorList>
    </citation>
    <scope>NUCLEOTIDE SEQUENCE</scope>
    <source>
        <strain evidence="1">Sampled in the wild</strain>
    </source>
</reference>
<sequence>MTKKVILGNFTNELTVYSDAMPGSVARETMTAAYSAAAPQRPHPGFIQHNGELIHCHRLSCLTPRNNIKRSLRRSAKGTFYSTT</sequence>
<dbReference type="AlphaFoldDB" id="A0A8K0KF55"/>
<keyword evidence="2" id="KW-1185">Reference proteome</keyword>
<gene>
    <name evidence="1" type="ORF">J437_LFUL013934</name>
</gene>
<evidence type="ECO:0000313" key="1">
    <source>
        <dbReference type="EMBL" id="KAG8234016.1"/>
    </source>
</evidence>
<accession>A0A8K0KF55</accession>
<dbReference type="Proteomes" id="UP000792457">
    <property type="component" value="Unassembled WGS sequence"/>
</dbReference>
<comment type="caution">
    <text evidence="1">The sequence shown here is derived from an EMBL/GenBank/DDBJ whole genome shotgun (WGS) entry which is preliminary data.</text>
</comment>
<dbReference type="EMBL" id="KZ308762">
    <property type="protein sequence ID" value="KAG8234016.1"/>
    <property type="molecule type" value="Genomic_DNA"/>
</dbReference>
<proteinExistence type="predicted"/>
<name>A0A8K0KF55_LADFU</name>
<organism evidence="1 2">
    <name type="scientific">Ladona fulva</name>
    <name type="common">Scarce chaser dragonfly</name>
    <name type="synonym">Libellula fulva</name>
    <dbReference type="NCBI Taxonomy" id="123851"/>
    <lineage>
        <taxon>Eukaryota</taxon>
        <taxon>Metazoa</taxon>
        <taxon>Ecdysozoa</taxon>
        <taxon>Arthropoda</taxon>
        <taxon>Hexapoda</taxon>
        <taxon>Insecta</taxon>
        <taxon>Pterygota</taxon>
        <taxon>Palaeoptera</taxon>
        <taxon>Odonata</taxon>
        <taxon>Epiprocta</taxon>
        <taxon>Anisoptera</taxon>
        <taxon>Libelluloidea</taxon>
        <taxon>Libellulidae</taxon>
        <taxon>Ladona</taxon>
    </lineage>
</organism>
<evidence type="ECO:0000313" key="2">
    <source>
        <dbReference type="Proteomes" id="UP000792457"/>
    </source>
</evidence>